<dbReference type="GO" id="GO:0005737">
    <property type="term" value="C:cytoplasm"/>
    <property type="evidence" value="ECO:0007669"/>
    <property type="project" value="TreeGrafter"/>
</dbReference>
<dbReference type="InterPro" id="IPR039430">
    <property type="entry name" value="Thymidylate_kin-like_dom"/>
</dbReference>
<keyword evidence="8" id="KW-1185">Reference proteome</keyword>
<dbReference type="GO" id="GO:0005524">
    <property type="term" value="F:ATP binding"/>
    <property type="evidence" value="ECO:0007669"/>
    <property type="project" value="UniProtKB-KW"/>
</dbReference>
<evidence type="ECO:0000313" key="7">
    <source>
        <dbReference type="EMBL" id="SCL61815.1"/>
    </source>
</evidence>
<evidence type="ECO:0000313" key="8">
    <source>
        <dbReference type="Proteomes" id="UP000198937"/>
    </source>
</evidence>
<feature type="region of interest" description="Disordered" evidence="5">
    <location>
        <begin position="309"/>
        <end position="365"/>
    </location>
</feature>
<dbReference type="GO" id="GO:0006235">
    <property type="term" value="P:dTTP biosynthetic process"/>
    <property type="evidence" value="ECO:0007669"/>
    <property type="project" value="TreeGrafter"/>
</dbReference>
<keyword evidence="3" id="KW-0547">Nucleotide-binding</keyword>
<protein>
    <recommendedName>
        <fullName evidence="2">Thymidylate kinase</fullName>
    </recommendedName>
</protein>
<name>A0A1C6V6A7_9ACTN</name>
<evidence type="ECO:0000256" key="4">
    <source>
        <dbReference type="ARBA" id="ARBA00022840"/>
    </source>
</evidence>
<evidence type="ECO:0000256" key="3">
    <source>
        <dbReference type="ARBA" id="ARBA00022741"/>
    </source>
</evidence>
<keyword evidence="7" id="KW-0418">Kinase</keyword>
<evidence type="ECO:0000256" key="5">
    <source>
        <dbReference type="SAM" id="MobiDB-lite"/>
    </source>
</evidence>
<proteinExistence type="inferred from homology"/>
<dbReference type="STRING" id="683228.GA0070617_4772"/>
<gene>
    <name evidence="7" type="ORF">GA0070617_4772</name>
</gene>
<dbReference type="GO" id="GO:0006233">
    <property type="term" value="P:dTDP biosynthetic process"/>
    <property type="evidence" value="ECO:0007669"/>
    <property type="project" value="TreeGrafter"/>
</dbReference>
<dbReference type="PANTHER" id="PTHR10344">
    <property type="entry name" value="THYMIDYLATE KINASE"/>
    <property type="match status" value="1"/>
</dbReference>
<feature type="domain" description="Thymidylate kinase-like" evidence="6">
    <location>
        <begin position="21"/>
        <end position="201"/>
    </location>
</feature>
<accession>A0A1C6V6A7</accession>
<evidence type="ECO:0000256" key="2">
    <source>
        <dbReference type="ARBA" id="ARBA00017144"/>
    </source>
</evidence>
<reference evidence="7 8" key="1">
    <citation type="submission" date="2016-06" db="EMBL/GenBank/DDBJ databases">
        <authorList>
            <person name="Kjaerup R.B."/>
            <person name="Dalgaard T.S."/>
            <person name="Juul-Madsen H.R."/>
        </authorList>
    </citation>
    <scope>NUCLEOTIDE SEQUENCE [LARGE SCALE GENOMIC DNA]</scope>
    <source>
        <strain evidence="7 8">DSM 45577</strain>
    </source>
</reference>
<dbReference type="SUPFAM" id="SSF52540">
    <property type="entry name" value="P-loop containing nucleoside triphosphate hydrolases"/>
    <property type="match status" value="1"/>
</dbReference>
<evidence type="ECO:0000256" key="1">
    <source>
        <dbReference type="ARBA" id="ARBA00009776"/>
    </source>
</evidence>
<dbReference type="EMBL" id="FMIA01000002">
    <property type="protein sequence ID" value="SCL61815.1"/>
    <property type="molecule type" value="Genomic_DNA"/>
</dbReference>
<evidence type="ECO:0000259" key="6">
    <source>
        <dbReference type="Pfam" id="PF02223"/>
    </source>
</evidence>
<dbReference type="InterPro" id="IPR027417">
    <property type="entry name" value="P-loop_NTPase"/>
</dbReference>
<feature type="compositionally biased region" description="Low complexity" evidence="5">
    <location>
        <begin position="246"/>
        <end position="255"/>
    </location>
</feature>
<dbReference type="Proteomes" id="UP000198937">
    <property type="component" value="Unassembled WGS sequence"/>
</dbReference>
<feature type="region of interest" description="Disordered" evidence="5">
    <location>
        <begin position="220"/>
        <end position="284"/>
    </location>
</feature>
<dbReference type="GO" id="GO:0006227">
    <property type="term" value="P:dUDP biosynthetic process"/>
    <property type="evidence" value="ECO:0007669"/>
    <property type="project" value="TreeGrafter"/>
</dbReference>
<dbReference type="AlphaFoldDB" id="A0A1C6V6A7"/>
<keyword evidence="7" id="KW-0808">Transferase</keyword>
<dbReference type="GO" id="GO:0004798">
    <property type="term" value="F:dTMP kinase activity"/>
    <property type="evidence" value="ECO:0007669"/>
    <property type="project" value="TreeGrafter"/>
</dbReference>
<dbReference type="CDD" id="cd01672">
    <property type="entry name" value="TMPK"/>
    <property type="match status" value="1"/>
</dbReference>
<sequence>MSRSRRARRGTARLRAVALIGIDGSGKTTQAHQLATALTAAGRPATYHRNAGGRRWLGRVAQRLGRPDAQRLIGRSGLLAVESVLRWLAIATALLSCLVTGRTAVMDRYAACQYVSTRVHGGQRWERLARISYRVFPPPTVTFLLALDPDEAYRRIERRGTDHESMAYLSAVDLAYRTLPEYPAFVVVDAGRPTDEVARQIQAHLAGWLPGPAVVPGPAAVSDPPAVPGPAAVPDPPAVPGPAAVPGPVAVADPGRPTRTGQRTVPEPAEPVPSEGAVRAERTLPVPTVPEAIVGEPIGPEVVIPEMVLPEPARAQPPGRKAHADPVGRKAHADPVGRKAHADPVGHKAHVDPVGRAEPVTQARP</sequence>
<feature type="compositionally biased region" description="Basic and acidic residues" evidence="5">
    <location>
        <begin position="322"/>
        <end position="355"/>
    </location>
</feature>
<comment type="similarity">
    <text evidence="1">Belongs to the thymidylate kinase family.</text>
</comment>
<feature type="compositionally biased region" description="Pro residues" evidence="5">
    <location>
        <begin position="225"/>
        <end position="245"/>
    </location>
</feature>
<keyword evidence="4" id="KW-0067">ATP-binding</keyword>
<dbReference type="Pfam" id="PF02223">
    <property type="entry name" value="Thymidylate_kin"/>
    <property type="match status" value="1"/>
</dbReference>
<dbReference type="Gene3D" id="3.40.50.300">
    <property type="entry name" value="P-loop containing nucleotide triphosphate hydrolases"/>
    <property type="match status" value="1"/>
</dbReference>
<dbReference type="PANTHER" id="PTHR10344:SF4">
    <property type="entry name" value="UMP-CMP KINASE 2, MITOCHONDRIAL"/>
    <property type="match status" value="1"/>
</dbReference>
<organism evidence="7 8">
    <name type="scientific">Micromonospora yangpuensis</name>
    <dbReference type="NCBI Taxonomy" id="683228"/>
    <lineage>
        <taxon>Bacteria</taxon>
        <taxon>Bacillati</taxon>
        <taxon>Actinomycetota</taxon>
        <taxon>Actinomycetes</taxon>
        <taxon>Micromonosporales</taxon>
        <taxon>Micromonosporaceae</taxon>
        <taxon>Micromonospora</taxon>
    </lineage>
</organism>